<accession>A0A1X0RZ80</accession>
<evidence type="ECO:0000313" key="2">
    <source>
        <dbReference type="Proteomes" id="UP000242381"/>
    </source>
</evidence>
<dbReference type="EMBL" id="KV921362">
    <property type="protein sequence ID" value="ORE17211.1"/>
    <property type="molecule type" value="Genomic_DNA"/>
</dbReference>
<dbReference type="VEuPathDB" id="FungiDB:BCV72DRAFT_328395"/>
<name>A0A1X0RZ80_RHIZD</name>
<organism evidence="1 2">
    <name type="scientific">Rhizopus microsporus</name>
    <dbReference type="NCBI Taxonomy" id="58291"/>
    <lineage>
        <taxon>Eukaryota</taxon>
        <taxon>Fungi</taxon>
        <taxon>Fungi incertae sedis</taxon>
        <taxon>Mucoromycota</taxon>
        <taxon>Mucoromycotina</taxon>
        <taxon>Mucoromycetes</taxon>
        <taxon>Mucorales</taxon>
        <taxon>Mucorineae</taxon>
        <taxon>Rhizopodaceae</taxon>
        <taxon>Rhizopus</taxon>
    </lineage>
</organism>
<evidence type="ECO:0000313" key="1">
    <source>
        <dbReference type="EMBL" id="ORE17211.1"/>
    </source>
</evidence>
<protein>
    <submittedName>
        <fullName evidence="1">Uncharacterized protein</fullName>
    </submittedName>
</protein>
<sequence length="142" mass="16797">MCAIYFRKRCITVFILWLPMSKSERSRCIRWRLGWLPGGQYKTCPRHPSQPFTKAHAIHCLQMHRKLMMPETISDPLSFLLNMLPTRKPRSPNTVLSWTIHWPTICRILYELDYLFHAKLPPTPPIHLGQRLLEWLPSSPSH</sequence>
<proteinExistence type="predicted"/>
<gene>
    <name evidence="1" type="ORF">BCV71DRAFT_270105</name>
</gene>
<reference evidence="1 2" key="1">
    <citation type="journal article" date="2016" name="Proc. Natl. Acad. Sci. U.S.A.">
        <title>Lipid metabolic changes in an early divergent fungus govern the establishment of a mutualistic symbiosis with endobacteria.</title>
        <authorList>
            <person name="Lastovetsky O.A."/>
            <person name="Gaspar M.L."/>
            <person name="Mondo S.J."/>
            <person name="LaButti K.M."/>
            <person name="Sandor L."/>
            <person name="Grigoriev I.V."/>
            <person name="Henry S.A."/>
            <person name="Pawlowska T.E."/>
        </authorList>
    </citation>
    <scope>NUCLEOTIDE SEQUENCE [LARGE SCALE GENOMIC DNA]</scope>
    <source>
        <strain evidence="1 2">ATCC 11559</strain>
    </source>
</reference>
<dbReference type="Proteomes" id="UP000242381">
    <property type="component" value="Unassembled WGS sequence"/>
</dbReference>
<dbReference type="AlphaFoldDB" id="A0A1X0RZ80"/>